<keyword evidence="3" id="KW-1185">Reference proteome</keyword>
<evidence type="ECO:0000313" key="3">
    <source>
        <dbReference type="Proteomes" id="UP001268819"/>
    </source>
</evidence>
<proteinExistence type="predicted"/>
<keyword evidence="1" id="KW-0472">Membrane</keyword>
<feature type="transmembrane region" description="Helical" evidence="1">
    <location>
        <begin position="456"/>
        <end position="475"/>
    </location>
</feature>
<evidence type="ECO:0008006" key="4">
    <source>
        <dbReference type="Google" id="ProtNLM"/>
    </source>
</evidence>
<dbReference type="Gene3D" id="2.160.20.20">
    <property type="match status" value="1"/>
</dbReference>
<name>A0ABU1PSA4_9PSEU</name>
<gene>
    <name evidence="2" type="ORF">J2S66_001907</name>
</gene>
<dbReference type="InterPro" id="IPR012332">
    <property type="entry name" value="Autotransporter_pectin_lyase_C"/>
</dbReference>
<feature type="transmembrane region" description="Helical" evidence="1">
    <location>
        <begin position="543"/>
        <end position="566"/>
    </location>
</feature>
<keyword evidence="1" id="KW-0812">Transmembrane</keyword>
<protein>
    <recommendedName>
        <fullName evidence="4">Membrane-associated oxidoreductase</fullName>
    </recommendedName>
</protein>
<evidence type="ECO:0000313" key="2">
    <source>
        <dbReference type="EMBL" id="MDR6593523.1"/>
    </source>
</evidence>
<evidence type="ECO:0000256" key="1">
    <source>
        <dbReference type="SAM" id="Phobius"/>
    </source>
</evidence>
<accession>A0ABU1PSA4</accession>
<sequence length="571" mass="59557">MIHDLSDREREVVEAARRGAWLTCAPGVPVEELAGSDDLSHVVRAELIRELLLGRRGELDPRGIRLMRARITGVLDLDGLRTDTPLILVECVLAEPFTAIQARVATLSFSGSHLSTVHADGLRGDGSLILRGATVRGSGEGGALRLLGARIGGQLDCTQAEIVNDTGPALAADGLHVDSDLFLRGATVRGSGGNGAVRLLGARISGQFACAGAEVVNDTGPALHADGLHVGSTLYLSGATMRGSGERGAVRLLGAHISGALTCEQAQIVNDTGAVLHADGLEVDGDLFLRGATVRGSGETGAVRLPGAHIRGQFNCADMRVSNPSGLLLDLGKARVDGAVLVPARVVCPAAGGDGECGHPGRVDLGDFAFTALRDVDWRQWLHLVAHHTTSYRPQPFQQLAAIERAAGHDGNARQVLIAQQNDLRRRAPAALGGRSARAVHTLWGRLAGYGYRTRTLALALLLALTAAGAAGYVAGQIPTRPGHHAAERVTPPGSPTTTAATRCSTIELIGLGLDRGLPLGATGLRAKCDLDTSTRRGQAVTLAIWIVQAVLWGLITLAVAGYTNLIRKTP</sequence>
<reference evidence="2 3" key="1">
    <citation type="submission" date="2023-07" db="EMBL/GenBank/DDBJ databases">
        <title>Sequencing the genomes of 1000 actinobacteria strains.</title>
        <authorList>
            <person name="Klenk H.-P."/>
        </authorList>
    </citation>
    <scope>NUCLEOTIDE SEQUENCE [LARGE SCALE GENOMIC DNA]</scope>
    <source>
        <strain evidence="2 3">DSM 43749</strain>
    </source>
</reference>
<keyword evidence="1" id="KW-1133">Transmembrane helix</keyword>
<dbReference type="RefSeq" id="WP_310306312.1">
    <property type="nucleotide sequence ID" value="NZ_BAAAXB010000001.1"/>
</dbReference>
<dbReference type="Proteomes" id="UP001268819">
    <property type="component" value="Unassembled WGS sequence"/>
</dbReference>
<organism evidence="2 3">
    <name type="scientific">Saccharothrix longispora</name>
    <dbReference type="NCBI Taxonomy" id="33920"/>
    <lineage>
        <taxon>Bacteria</taxon>
        <taxon>Bacillati</taxon>
        <taxon>Actinomycetota</taxon>
        <taxon>Actinomycetes</taxon>
        <taxon>Pseudonocardiales</taxon>
        <taxon>Pseudonocardiaceae</taxon>
        <taxon>Saccharothrix</taxon>
    </lineage>
</organism>
<comment type="caution">
    <text evidence="2">The sequence shown here is derived from an EMBL/GenBank/DDBJ whole genome shotgun (WGS) entry which is preliminary data.</text>
</comment>
<dbReference type="EMBL" id="JAVDSG010000001">
    <property type="protein sequence ID" value="MDR6593523.1"/>
    <property type="molecule type" value="Genomic_DNA"/>
</dbReference>